<dbReference type="VEuPathDB" id="FungiDB:CLCR_06242"/>
<proteinExistence type="predicted"/>
<dbReference type="EMBL" id="LGRB01000020">
    <property type="protein sequence ID" value="OCT45228.1"/>
    <property type="molecule type" value="Genomic_DNA"/>
</dbReference>
<comment type="caution">
    <text evidence="3">The sequence shown here is derived from an EMBL/GenBank/DDBJ whole genome shotgun (WGS) entry which is preliminary data.</text>
</comment>
<feature type="region of interest" description="Disordered" evidence="1">
    <location>
        <begin position="34"/>
        <end position="109"/>
    </location>
</feature>
<feature type="compositionally biased region" description="Basic and acidic residues" evidence="1">
    <location>
        <begin position="177"/>
        <end position="188"/>
    </location>
</feature>
<feature type="compositionally biased region" description="Polar residues" evidence="1">
    <location>
        <begin position="69"/>
        <end position="87"/>
    </location>
</feature>
<dbReference type="STRING" id="86049.A0A1C1C9T2"/>
<gene>
    <name evidence="3" type="ORF">CLCR_06242</name>
</gene>
<feature type="compositionally biased region" description="Low complexity" evidence="1">
    <location>
        <begin position="96"/>
        <end position="109"/>
    </location>
</feature>
<feature type="domain" description="G-patch" evidence="2">
    <location>
        <begin position="130"/>
        <end position="178"/>
    </location>
</feature>
<protein>
    <submittedName>
        <fullName evidence="3">Putative G-patch domain protein</fullName>
    </submittedName>
</protein>
<dbReference type="PANTHER" id="PTHR20923">
    <property type="entry name" value="BAT4 PROTEIN-RELATED"/>
    <property type="match status" value="1"/>
</dbReference>
<feature type="region of interest" description="Disordered" evidence="1">
    <location>
        <begin position="177"/>
        <end position="224"/>
    </location>
</feature>
<dbReference type="InterPro" id="IPR000467">
    <property type="entry name" value="G_patch_dom"/>
</dbReference>
<keyword evidence="4" id="KW-1185">Reference proteome</keyword>
<dbReference type="VEuPathDB" id="FungiDB:G647_07882"/>
<organism evidence="3 4">
    <name type="scientific">Cladophialophora carrionii</name>
    <dbReference type="NCBI Taxonomy" id="86049"/>
    <lineage>
        <taxon>Eukaryota</taxon>
        <taxon>Fungi</taxon>
        <taxon>Dikarya</taxon>
        <taxon>Ascomycota</taxon>
        <taxon>Pezizomycotina</taxon>
        <taxon>Eurotiomycetes</taxon>
        <taxon>Chaetothyriomycetidae</taxon>
        <taxon>Chaetothyriales</taxon>
        <taxon>Herpotrichiellaceae</taxon>
        <taxon>Cladophialophora</taxon>
    </lineage>
</organism>
<accession>A0A1C1C9T2</accession>
<dbReference type="Pfam" id="PF01585">
    <property type="entry name" value="G-patch"/>
    <property type="match status" value="1"/>
</dbReference>
<dbReference type="Proteomes" id="UP000094526">
    <property type="component" value="Unassembled WGS sequence"/>
</dbReference>
<dbReference type="PROSITE" id="PS50174">
    <property type="entry name" value="G_PATCH"/>
    <property type="match status" value="1"/>
</dbReference>
<dbReference type="AlphaFoldDB" id="A0A1C1C9T2"/>
<evidence type="ECO:0000256" key="1">
    <source>
        <dbReference type="SAM" id="MobiDB-lite"/>
    </source>
</evidence>
<sequence length="257" mass="28312">MPNSGSEDEDYFLPLQDQRVFGAGIKRKRINFVRASTADPTTTLPPSTTSTTASDVSSRYLSIVLPGSRTEQGSQPKQSTTARANESSPERCPVCAEPLTSTSSSPSTHESSLAHQVCLQHVHPPSHLPRSHVGVRYLSSYGWDPDARRGLGAREEGITAPIKATKKNDTAGLRERIDRDDDEHDNHTVRTRTTTNTKKKRLKGHETQDTVAPASAKSDAKQVRIRDAEARKRAERLRANFYGPDLERYLGPEPSTA</sequence>
<evidence type="ECO:0000313" key="3">
    <source>
        <dbReference type="EMBL" id="OCT45228.1"/>
    </source>
</evidence>
<dbReference type="eggNOG" id="ENOG502SNBH">
    <property type="taxonomic scope" value="Eukaryota"/>
</dbReference>
<evidence type="ECO:0000313" key="4">
    <source>
        <dbReference type="Proteomes" id="UP000094526"/>
    </source>
</evidence>
<dbReference type="SMART" id="SM00443">
    <property type="entry name" value="G_patch"/>
    <property type="match status" value="1"/>
</dbReference>
<feature type="compositionally biased region" description="Low complexity" evidence="1">
    <location>
        <begin position="35"/>
        <end position="58"/>
    </location>
</feature>
<evidence type="ECO:0000259" key="2">
    <source>
        <dbReference type="PROSITE" id="PS50174"/>
    </source>
</evidence>
<dbReference type="PANTHER" id="PTHR20923:SF1">
    <property type="entry name" value="G PATCH DOMAIN AND ANKYRIN REPEAT-CONTAINING PROTEIN 1"/>
    <property type="match status" value="1"/>
</dbReference>
<dbReference type="GO" id="GO:0003676">
    <property type="term" value="F:nucleic acid binding"/>
    <property type="evidence" value="ECO:0007669"/>
    <property type="project" value="InterPro"/>
</dbReference>
<reference evidence="4" key="1">
    <citation type="submission" date="2015-07" db="EMBL/GenBank/DDBJ databases">
        <authorList>
            <person name="Teixeira M.M."/>
            <person name="Souza R.C."/>
            <person name="Almeida L.G."/>
            <person name="Vicente V.A."/>
            <person name="de Hoog S."/>
            <person name="Bocca A.L."/>
            <person name="de Almeida S.R."/>
            <person name="Vasconcelos A.T."/>
            <person name="Felipe M.S."/>
        </authorList>
    </citation>
    <scope>NUCLEOTIDE SEQUENCE [LARGE SCALE GENOMIC DNA]</scope>
    <source>
        <strain evidence="4">KSF</strain>
    </source>
</reference>
<dbReference type="InterPro" id="IPR039146">
    <property type="entry name" value="GPANK1"/>
</dbReference>
<dbReference type="OrthoDB" id="20282at2759"/>
<name>A0A1C1C9T2_9EURO</name>